<dbReference type="RefSeq" id="XP_022240127.1">
    <property type="nucleotide sequence ID" value="XM_022384419.1"/>
</dbReference>
<dbReference type="Proteomes" id="UP000694941">
    <property type="component" value="Unplaced"/>
</dbReference>
<evidence type="ECO:0000313" key="4">
    <source>
        <dbReference type="RefSeq" id="XP_022240128.1"/>
    </source>
</evidence>
<keyword evidence="1" id="KW-0732">Signal</keyword>
<evidence type="ECO:0000313" key="2">
    <source>
        <dbReference type="Proteomes" id="UP000694941"/>
    </source>
</evidence>
<evidence type="ECO:0000256" key="1">
    <source>
        <dbReference type="SAM" id="SignalP"/>
    </source>
</evidence>
<accession>A0ABM1S922</accession>
<name>A0ABM1S922_LIMPO</name>
<organism evidence="2 3">
    <name type="scientific">Limulus polyphemus</name>
    <name type="common">Atlantic horseshoe crab</name>
    <dbReference type="NCBI Taxonomy" id="6850"/>
    <lineage>
        <taxon>Eukaryota</taxon>
        <taxon>Metazoa</taxon>
        <taxon>Ecdysozoa</taxon>
        <taxon>Arthropoda</taxon>
        <taxon>Chelicerata</taxon>
        <taxon>Merostomata</taxon>
        <taxon>Xiphosura</taxon>
        <taxon>Limulidae</taxon>
        <taxon>Limulus</taxon>
    </lineage>
</organism>
<evidence type="ECO:0000313" key="3">
    <source>
        <dbReference type="RefSeq" id="XP_022240127.1"/>
    </source>
</evidence>
<feature type="chain" id="PRO_5045023134" evidence="1">
    <location>
        <begin position="24"/>
        <end position="102"/>
    </location>
</feature>
<protein>
    <submittedName>
        <fullName evidence="3 4">Uncharacterized protein LOC111085511</fullName>
    </submittedName>
</protein>
<dbReference type="RefSeq" id="XP_022240128.1">
    <property type="nucleotide sequence ID" value="XM_022384420.1"/>
</dbReference>
<gene>
    <name evidence="3 4" type="primary">LOC111085511</name>
</gene>
<proteinExistence type="predicted"/>
<keyword evidence="2" id="KW-1185">Reference proteome</keyword>
<reference evidence="3 4" key="1">
    <citation type="submission" date="2025-05" db="UniProtKB">
        <authorList>
            <consortium name="RefSeq"/>
        </authorList>
    </citation>
    <scope>IDENTIFICATION</scope>
    <source>
        <tissue evidence="3 4">Muscle</tissue>
    </source>
</reference>
<sequence length="102" mass="11951">MISSTKLATGLGLCLVFWHCVTCFPNGDRPLNDLSSRSIPFQDEFQRFPDKPELYQLRRRMKQETKRTAAMGVDLPDYILHFKGNWPDLSIFRDRMQQSGKR</sequence>
<feature type="signal peptide" evidence="1">
    <location>
        <begin position="1"/>
        <end position="23"/>
    </location>
</feature>
<dbReference type="GeneID" id="111085511"/>